<feature type="compositionally biased region" description="Low complexity" evidence="1">
    <location>
        <begin position="192"/>
        <end position="211"/>
    </location>
</feature>
<feature type="compositionally biased region" description="Polar residues" evidence="1">
    <location>
        <begin position="98"/>
        <end position="111"/>
    </location>
</feature>
<feature type="region of interest" description="Disordered" evidence="1">
    <location>
        <begin position="66"/>
        <end position="234"/>
    </location>
</feature>
<feature type="region of interest" description="Disordered" evidence="1">
    <location>
        <begin position="416"/>
        <end position="451"/>
    </location>
</feature>
<reference evidence="2" key="1">
    <citation type="submission" date="2014-09" db="EMBL/GenBank/DDBJ databases">
        <authorList>
            <person name="Magalhaes I.L.F."/>
            <person name="Oliveira U."/>
            <person name="Santos F.R."/>
            <person name="Vidigal T.H.D.A."/>
            <person name="Brescovit A.D."/>
            <person name="Santos A.J."/>
        </authorList>
    </citation>
    <scope>NUCLEOTIDE SEQUENCE</scope>
    <source>
        <tissue evidence="2">Shoot tissue taken approximately 20 cm above the soil surface</tissue>
    </source>
</reference>
<dbReference type="AlphaFoldDB" id="A0A0A9QMD8"/>
<dbReference type="EMBL" id="GBRH01281178">
    <property type="protein sequence ID" value="JAD16717.1"/>
    <property type="molecule type" value="Transcribed_RNA"/>
</dbReference>
<feature type="compositionally biased region" description="Basic residues" evidence="1">
    <location>
        <begin position="132"/>
        <end position="142"/>
    </location>
</feature>
<proteinExistence type="predicted"/>
<feature type="compositionally biased region" description="Basic and acidic residues" evidence="1">
    <location>
        <begin position="112"/>
        <end position="131"/>
    </location>
</feature>
<name>A0A0A9QMD8_ARUDO</name>
<evidence type="ECO:0000256" key="1">
    <source>
        <dbReference type="SAM" id="MobiDB-lite"/>
    </source>
</evidence>
<feature type="compositionally biased region" description="Low complexity" evidence="1">
    <location>
        <begin position="297"/>
        <end position="313"/>
    </location>
</feature>
<sequence length="451" mass="49654">MMHTRRQWRSVMHGSQPVRPSRSLRFRVIVHMDVVEDYRGGTLQGLSQQLPWRHGVVDGENRLADALNEEHNTRRDRHRRDRGHDDDDDTTGGRNNRSTPWLQRFFGNNDSMNEHSGRDDRERERDCSQDRGRRHHSSHGRRHELGPAGRAESPPVRERSRSPRGCFPHRWGKEPSGEDQVDVEMKCPFTGSPVHVTQQQSPPQPSSVSPSAHAALQASTDSVQQQDFSSNQATEDRLAEALQDLHVSSPHVADQTEFMAPMASDVPSSVVVNNQATLDSGPPEATEQPPEVQLQGPTTPSAEPATPVTPTATFVGSVITPTPPPLCPRPRRRWPFPRGSSGSKGISIRRSARLARKPQLHSMAKARNVLMKRLGIVATEDEVDDIAINIYLDLFKGPLTELVIKAITALCGLEKPPSAAKNHKRGADDADEGPAPGASTTTAGPSVVTQA</sequence>
<feature type="region of interest" description="Disordered" evidence="1">
    <location>
        <begin position="274"/>
        <end position="346"/>
    </location>
</feature>
<organism evidence="2">
    <name type="scientific">Arundo donax</name>
    <name type="common">Giant reed</name>
    <name type="synonym">Donax arundinaceus</name>
    <dbReference type="NCBI Taxonomy" id="35708"/>
    <lineage>
        <taxon>Eukaryota</taxon>
        <taxon>Viridiplantae</taxon>
        <taxon>Streptophyta</taxon>
        <taxon>Embryophyta</taxon>
        <taxon>Tracheophyta</taxon>
        <taxon>Spermatophyta</taxon>
        <taxon>Magnoliopsida</taxon>
        <taxon>Liliopsida</taxon>
        <taxon>Poales</taxon>
        <taxon>Poaceae</taxon>
        <taxon>PACMAD clade</taxon>
        <taxon>Arundinoideae</taxon>
        <taxon>Arundineae</taxon>
        <taxon>Arundo</taxon>
    </lineage>
</organism>
<evidence type="ECO:0000313" key="2">
    <source>
        <dbReference type="EMBL" id="JAD16717.1"/>
    </source>
</evidence>
<feature type="compositionally biased region" description="Low complexity" evidence="1">
    <location>
        <begin position="336"/>
        <end position="346"/>
    </location>
</feature>
<feature type="compositionally biased region" description="Polar residues" evidence="1">
    <location>
        <begin position="439"/>
        <end position="451"/>
    </location>
</feature>
<reference evidence="2" key="2">
    <citation type="journal article" date="2015" name="Data Brief">
        <title>Shoot transcriptome of the giant reed, Arundo donax.</title>
        <authorList>
            <person name="Barrero R.A."/>
            <person name="Guerrero F.D."/>
            <person name="Moolhuijzen P."/>
            <person name="Goolsby J.A."/>
            <person name="Tidwell J."/>
            <person name="Bellgard S.E."/>
            <person name="Bellgard M.I."/>
        </authorList>
    </citation>
    <scope>NUCLEOTIDE SEQUENCE</scope>
    <source>
        <tissue evidence="2">Shoot tissue taken approximately 20 cm above the soil surface</tissue>
    </source>
</reference>
<protein>
    <submittedName>
        <fullName evidence="2">Uncharacterized protein</fullName>
    </submittedName>
</protein>
<feature type="compositionally biased region" description="Polar residues" evidence="1">
    <location>
        <begin position="217"/>
        <end position="233"/>
    </location>
</feature>
<accession>A0A0A9QMD8</accession>